<reference evidence="2" key="1">
    <citation type="journal article" date="2021" name="IMA Fungus">
        <title>Genomic characterization of three marine fungi, including Emericellopsis atlantica sp. nov. with signatures of a generalist lifestyle and marine biomass degradation.</title>
        <authorList>
            <person name="Hagestad O.C."/>
            <person name="Hou L."/>
            <person name="Andersen J.H."/>
            <person name="Hansen E.H."/>
            <person name="Altermark B."/>
            <person name="Li C."/>
            <person name="Kuhnert E."/>
            <person name="Cox R.J."/>
            <person name="Crous P.W."/>
            <person name="Spatafora J.W."/>
            <person name="Lail K."/>
            <person name="Amirebrahimi M."/>
            <person name="Lipzen A."/>
            <person name="Pangilinan J."/>
            <person name="Andreopoulos W."/>
            <person name="Hayes R.D."/>
            <person name="Ng V."/>
            <person name="Grigoriev I.V."/>
            <person name="Jackson S.A."/>
            <person name="Sutton T.D.S."/>
            <person name="Dobson A.D.W."/>
            <person name="Rama T."/>
        </authorList>
    </citation>
    <scope>NUCLEOTIDE SEQUENCE</scope>
    <source>
        <strain evidence="2">TRa3180A</strain>
    </source>
</reference>
<dbReference type="AlphaFoldDB" id="A0A9P8CBM7"/>
<dbReference type="EMBL" id="MU254265">
    <property type="protein sequence ID" value="KAG9241138.1"/>
    <property type="molecule type" value="Genomic_DNA"/>
</dbReference>
<sequence length="489" mass="53517">MPKAKQFLKAKKPSKHAKPAPTTADEYLEAGVEYEEAGEKWRGGDALKSLRAFHRAIECYEEGLKKFPRSFDLAYNKSRVQFELTQHPKLCGQLVGAVSGHLEVALESSRYALKLKEDNADVLFNTAQILTSLVEVYTEDRTNTHDPLPPLKEALELFQRCQNLQEFSFTESQAQQASMSQGLSYEDSEEMSDVEEGGVSLDQKGPATAQEEQWAAIVEPVTNDTLLDTLLAQLQCLTTFCSLLPPDPARGLVWIEEYSTPLLITKLPAYLTTANRQTEAGLTRANFLSALADASFRCQSIDISTYLQAISDAFSQLSLSTDPEGLVNRAEALMSYNSSVRLAYSGRSKKDVFGSRWKALSNALESLTAASKLPTAENIPKIHLVRGDTELLRYQLGREGYELAAKSSTVLIKNAETFYRGAGALAKSSGASKELVEANIKQALTQAIGGNTANLQEAVKLERGTKAILEEAIDDGLVSIQELAGKGFA</sequence>
<proteinExistence type="predicted"/>
<name>A0A9P8CBM7_9HELO</name>
<feature type="compositionally biased region" description="Basic residues" evidence="1">
    <location>
        <begin position="1"/>
        <end position="18"/>
    </location>
</feature>
<gene>
    <name evidence="2" type="ORF">BJ878DRAFT_522311</name>
</gene>
<dbReference type="SUPFAM" id="SSF48452">
    <property type="entry name" value="TPR-like"/>
    <property type="match status" value="1"/>
</dbReference>
<organism evidence="2 3">
    <name type="scientific">Calycina marina</name>
    <dbReference type="NCBI Taxonomy" id="1763456"/>
    <lineage>
        <taxon>Eukaryota</taxon>
        <taxon>Fungi</taxon>
        <taxon>Dikarya</taxon>
        <taxon>Ascomycota</taxon>
        <taxon>Pezizomycotina</taxon>
        <taxon>Leotiomycetes</taxon>
        <taxon>Helotiales</taxon>
        <taxon>Pezizellaceae</taxon>
        <taxon>Calycina</taxon>
    </lineage>
</organism>
<dbReference type="Gene3D" id="1.25.40.10">
    <property type="entry name" value="Tetratricopeptide repeat domain"/>
    <property type="match status" value="1"/>
</dbReference>
<protein>
    <submittedName>
        <fullName evidence="2">Uncharacterized protein</fullName>
    </submittedName>
</protein>
<dbReference type="InterPro" id="IPR011990">
    <property type="entry name" value="TPR-like_helical_dom_sf"/>
</dbReference>
<evidence type="ECO:0000313" key="3">
    <source>
        <dbReference type="Proteomes" id="UP000887226"/>
    </source>
</evidence>
<accession>A0A9P8CBM7</accession>
<comment type="caution">
    <text evidence="2">The sequence shown here is derived from an EMBL/GenBank/DDBJ whole genome shotgun (WGS) entry which is preliminary data.</text>
</comment>
<evidence type="ECO:0000313" key="2">
    <source>
        <dbReference type="EMBL" id="KAG9241138.1"/>
    </source>
</evidence>
<dbReference type="Proteomes" id="UP000887226">
    <property type="component" value="Unassembled WGS sequence"/>
</dbReference>
<keyword evidence="3" id="KW-1185">Reference proteome</keyword>
<evidence type="ECO:0000256" key="1">
    <source>
        <dbReference type="SAM" id="MobiDB-lite"/>
    </source>
</evidence>
<dbReference type="OrthoDB" id="5328412at2759"/>
<feature type="region of interest" description="Disordered" evidence="1">
    <location>
        <begin position="1"/>
        <end position="23"/>
    </location>
</feature>